<keyword evidence="9" id="KW-0832">Ubl conjugation</keyword>
<evidence type="ECO:0000256" key="13">
    <source>
        <dbReference type="ARBA" id="ARBA00023136"/>
    </source>
</evidence>
<evidence type="ECO:0000256" key="22">
    <source>
        <dbReference type="SAM" id="SignalP"/>
    </source>
</evidence>
<dbReference type="CDD" id="cd20987">
    <property type="entry name" value="IgC2_CD33_d2_like"/>
    <property type="match status" value="1"/>
</dbReference>
<feature type="domain" description="Ig-like" evidence="23">
    <location>
        <begin position="275"/>
        <end position="357"/>
    </location>
</feature>
<sequence>CHHTLYKMIFLTALPLFWIMIAASRGGHWGAWMPSSISAFEGTCVSIPCRFDFPDELRPAVVHGVWYFNSPYPKNYPPVVFKSRTQVVHESFQGRSRLLGDLGLRNCTLLLSNLSPELGGKYYFRGDLGGYNQYTFSEHSVLDIINTPNIVVPLEVVAGTEVEVSCLVPDNCPDLRPELSWLGHDGLGEPAVLGRLREDEGTWVQVSLLHFVPTREANGLRLGCQASFPNTTLQFEGYASLDVKCEPGCHPGVGGWGWGPWHRPADPTVSLASDPPVIVEMNSSVEAIEGSHVGLLCGADSNPLPLLTWMRDGTVLREAVAESLFLELDEVTAGEDGVYACLAENAYGQDNRTVGLSVMYAPRKPTVNVTVVAVEGETVSILCSTQSNPDPILTIFKEKQILATVIYESELQLELPAVTPEDDGEYWCVAENQYGQRGTAFNLSVEFAPVILLESHCAAARDTVQCLCVVKSNPEPSVAFELPSRNVTVNETEREFVYSERSGLLLTSILTLRGQAQAPPRVICTSRNLYGTKSLELPFQGAHRLMWAKIGPVGAVVAFAILIAIVCYITQTRRKKNVTESPSFSAGDNPPVLFSSDFRISGAPEKSQRRLGSERRLLGLRGEHPELDLSFAHSDLGKRPTKDSYTLTEELAEYAEIRVK</sequence>
<evidence type="ECO:0000313" key="25">
    <source>
        <dbReference type="Proteomes" id="UP001177744"/>
    </source>
</evidence>
<dbReference type="PANTHER" id="PTHR12035">
    <property type="entry name" value="SIALIC ACID BINDING IMMUNOGLOBULIN-LIKE LECTIN"/>
    <property type="match status" value="1"/>
</dbReference>
<dbReference type="Gene3D" id="2.60.40.10">
    <property type="entry name" value="Immunoglobulins"/>
    <property type="match status" value="4"/>
</dbReference>
<feature type="transmembrane region" description="Helical" evidence="21">
    <location>
        <begin position="546"/>
        <end position="569"/>
    </location>
</feature>
<dbReference type="FunFam" id="2.60.40.10:FF:000743">
    <property type="entry name" value="myelin-associated glycoprotein isoform X1"/>
    <property type="match status" value="1"/>
</dbReference>
<dbReference type="GO" id="GO:0005886">
    <property type="term" value="C:plasma membrane"/>
    <property type="evidence" value="ECO:0007669"/>
    <property type="project" value="UniProtKB-SubCell"/>
</dbReference>
<dbReference type="InterPro" id="IPR051036">
    <property type="entry name" value="SIGLEC"/>
</dbReference>
<keyword evidence="12" id="KW-0446">Lipid-binding</keyword>
<evidence type="ECO:0000256" key="3">
    <source>
        <dbReference type="ARBA" id="ARBA00022475"/>
    </source>
</evidence>
<keyword evidence="6 22" id="KW-0732">Signal</keyword>
<keyword evidence="5 21" id="KW-0812">Transmembrane</keyword>
<evidence type="ECO:0000256" key="21">
    <source>
        <dbReference type="SAM" id="Phobius"/>
    </source>
</evidence>
<keyword evidence="18" id="KW-0393">Immunoglobulin domain</keyword>
<dbReference type="FunFam" id="2.60.40.10:FF:000475">
    <property type="entry name" value="myelin-associated glycoprotein isoform X1"/>
    <property type="match status" value="2"/>
</dbReference>
<dbReference type="SMART" id="SM00408">
    <property type="entry name" value="IGc2"/>
    <property type="match status" value="2"/>
</dbReference>
<comment type="caution">
    <text evidence="24">The sequence shown here is derived from an EMBL/GenBank/DDBJ whole genome shotgun (WGS) entry which is preliminary data.</text>
</comment>
<keyword evidence="15" id="KW-1015">Disulfide bond</keyword>
<feature type="domain" description="Ig-like" evidence="23">
    <location>
        <begin position="365"/>
        <end position="446"/>
    </location>
</feature>
<evidence type="ECO:0000256" key="7">
    <source>
        <dbReference type="ARBA" id="ARBA00022734"/>
    </source>
</evidence>
<gene>
    <name evidence="24" type="ORF">QTO34_010493</name>
</gene>
<keyword evidence="25" id="KW-1185">Reference proteome</keyword>
<evidence type="ECO:0000256" key="1">
    <source>
        <dbReference type="ARBA" id="ARBA00004251"/>
    </source>
</evidence>
<evidence type="ECO:0000256" key="16">
    <source>
        <dbReference type="ARBA" id="ARBA00023180"/>
    </source>
</evidence>
<dbReference type="PANTHER" id="PTHR12035:SF107">
    <property type="entry name" value="MYELIN-ASSOCIATED GLYCOPROTEIN"/>
    <property type="match status" value="1"/>
</dbReference>
<accession>A0AA40HGD7</accession>
<dbReference type="InterPro" id="IPR036179">
    <property type="entry name" value="Ig-like_dom_sf"/>
</dbReference>
<dbReference type="CDD" id="cd00096">
    <property type="entry name" value="Ig"/>
    <property type="match status" value="1"/>
</dbReference>
<dbReference type="Pfam" id="PF13927">
    <property type="entry name" value="Ig_3"/>
    <property type="match status" value="2"/>
</dbReference>
<protein>
    <recommendedName>
        <fullName evidence="20">Myelin-associated glycoprotein</fullName>
    </recommendedName>
</protein>
<dbReference type="AlphaFoldDB" id="A0AA40HGD7"/>
<dbReference type="SUPFAM" id="SSF48726">
    <property type="entry name" value="Immunoglobulin"/>
    <property type="match status" value="4"/>
</dbReference>
<dbReference type="GO" id="GO:0007155">
    <property type="term" value="P:cell adhesion"/>
    <property type="evidence" value="ECO:0007669"/>
    <property type="project" value="UniProtKB-KW"/>
</dbReference>
<evidence type="ECO:0000259" key="23">
    <source>
        <dbReference type="PROSITE" id="PS50835"/>
    </source>
</evidence>
<dbReference type="GO" id="GO:0030246">
    <property type="term" value="F:carbohydrate binding"/>
    <property type="evidence" value="ECO:0007669"/>
    <property type="project" value="UniProtKB-KW"/>
</dbReference>
<keyword evidence="16" id="KW-0325">Glycoprotein</keyword>
<evidence type="ECO:0000256" key="5">
    <source>
        <dbReference type="ARBA" id="ARBA00022692"/>
    </source>
</evidence>
<evidence type="ECO:0000256" key="17">
    <source>
        <dbReference type="ARBA" id="ARBA00023288"/>
    </source>
</evidence>
<evidence type="ECO:0000256" key="15">
    <source>
        <dbReference type="ARBA" id="ARBA00023157"/>
    </source>
</evidence>
<keyword evidence="4" id="KW-0597">Phosphoprotein</keyword>
<dbReference type="EMBL" id="JAULJE010000021">
    <property type="protein sequence ID" value="KAK1330305.1"/>
    <property type="molecule type" value="Genomic_DNA"/>
</dbReference>
<comment type="similarity">
    <text evidence="19">Belongs to the immunoglobulin superfamily. SIGLEC (sialic acid binding Ig-like lectin) family.</text>
</comment>
<feature type="signal peptide" evidence="22">
    <location>
        <begin position="1"/>
        <end position="23"/>
    </location>
</feature>
<evidence type="ECO:0000256" key="18">
    <source>
        <dbReference type="ARBA" id="ARBA00023319"/>
    </source>
</evidence>
<dbReference type="InterPro" id="IPR003599">
    <property type="entry name" value="Ig_sub"/>
</dbReference>
<evidence type="ECO:0000256" key="2">
    <source>
        <dbReference type="ARBA" id="ARBA00004285"/>
    </source>
</evidence>
<evidence type="ECO:0000313" key="24">
    <source>
        <dbReference type="EMBL" id="KAK1330305.1"/>
    </source>
</evidence>
<proteinExistence type="inferred from homology"/>
<dbReference type="GO" id="GO:0008289">
    <property type="term" value="F:lipid binding"/>
    <property type="evidence" value="ECO:0007669"/>
    <property type="project" value="UniProtKB-KW"/>
</dbReference>
<dbReference type="GO" id="GO:0043218">
    <property type="term" value="C:compact myelin"/>
    <property type="evidence" value="ECO:0007669"/>
    <property type="project" value="UniProtKB-ARBA"/>
</dbReference>
<evidence type="ECO:0000256" key="14">
    <source>
        <dbReference type="ARBA" id="ARBA00023139"/>
    </source>
</evidence>
<feature type="non-terminal residue" evidence="24">
    <location>
        <position position="1"/>
    </location>
</feature>
<keyword evidence="10" id="KW-0130">Cell adhesion</keyword>
<dbReference type="InterPro" id="IPR003598">
    <property type="entry name" value="Ig_sub2"/>
</dbReference>
<name>A0AA40HGD7_CNENI</name>
<evidence type="ECO:0000256" key="10">
    <source>
        <dbReference type="ARBA" id="ARBA00022889"/>
    </source>
</evidence>
<dbReference type="InterPro" id="IPR007110">
    <property type="entry name" value="Ig-like_dom"/>
</dbReference>
<dbReference type="PROSITE" id="PS50835">
    <property type="entry name" value="IG_LIKE"/>
    <property type="match status" value="2"/>
</dbReference>
<dbReference type="CDD" id="cd05712">
    <property type="entry name" value="IgV_CD33"/>
    <property type="match status" value="1"/>
</dbReference>
<evidence type="ECO:0000256" key="4">
    <source>
        <dbReference type="ARBA" id="ARBA00022553"/>
    </source>
</evidence>
<dbReference type="InterPro" id="IPR013162">
    <property type="entry name" value="CD80_C2-set"/>
</dbReference>
<keyword evidence="3" id="KW-1003">Cell membrane</keyword>
<keyword evidence="11 21" id="KW-1133">Transmembrane helix</keyword>
<evidence type="ECO:0000256" key="20">
    <source>
        <dbReference type="ARBA" id="ARBA00069837"/>
    </source>
</evidence>
<evidence type="ECO:0000256" key="8">
    <source>
        <dbReference type="ARBA" id="ARBA00022737"/>
    </source>
</evidence>
<dbReference type="SMART" id="SM00409">
    <property type="entry name" value="IG"/>
    <property type="match status" value="4"/>
</dbReference>
<dbReference type="InterPro" id="IPR013783">
    <property type="entry name" value="Ig-like_fold"/>
</dbReference>
<evidence type="ECO:0000256" key="9">
    <source>
        <dbReference type="ARBA" id="ARBA00022843"/>
    </source>
</evidence>
<keyword evidence="8" id="KW-0677">Repeat</keyword>
<keyword evidence="13 21" id="KW-0472">Membrane</keyword>
<evidence type="ECO:0000256" key="12">
    <source>
        <dbReference type="ARBA" id="ARBA00023121"/>
    </source>
</evidence>
<feature type="chain" id="PRO_5041412589" description="Myelin-associated glycoprotein" evidence="22">
    <location>
        <begin position="24"/>
        <end position="660"/>
    </location>
</feature>
<reference evidence="24" key="1">
    <citation type="submission" date="2023-06" db="EMBL/GenBank/DDBJ databases">
        <title>Reference genome for the Northern bat (Eptesicus nilssonii), a most northern bat species.</title>
        <authorList>
            <person name="Laine V.N."/>
            <person name="Pulliainen A.T."/>
            <person name="Lilley T.M."/>
        </authorList>
    </citation>
    <scope>NUCLEOTIDE SEQUENCE</scope>
    <source>
        <strain evidence="24">BLF_Eptnil</strain>
        <tissue evidence="24">Kidney</tissue>
    </source>
</reference>
<dbReference type="Pfam" id="PF08205">
    <property type="entry name" value="C2-set_2"/>
    <property type="match status" value="1"/>
</dbReference>
<keyword evidence="14" id="KW-0564">Palmitate</keyword>
<keyword evidence="7" id="KW-0430">Lectin</keyword>
<dbReference type="GO" id="GO:0033691">
    <property type="term" value="F:sialic acid binding"/>
    <property type="evidence" value="ECO:0007669"/>
    <property type="project" value="TreeGrafter"/>
</dbReference>
<dbReference type="GO" id="GO:0045121">
    <property type="term" value="C:membrane raft"/>
    <property type="evidence" value="ECO:0007669"/>
    <property type="project" value="UniProtKB-SubCell"/>
</dbReference>
<keyword evidence="17" id="KW-0449">Lipoprotein</keyword>
<dbReference type="Proteomes" id="UP001177744">
    <property type="component" value="Unassembled WGS sequence"/>
</dbReference>
<evidence type="ECO:0000256" key="19">
    <source>
        <dbReference type="ARBA" id="ARBA00038361"/>
    </source>
</evidence>
<evidence type="ECO:0000256" key="6">
    <source>
        <dbReference type="ARBA" id="ARBA00022729"/>
    </source>
</evidence>
<dbReference type="FunFam" id="2.60.40.10:FF:000663">
    <property type="entry name" value="myelin-associated glycoprotein isoform X1"/>
    <property type="match status" value="1"/>
</dbReference>
<evidence type="ECO:0000256" key="11">
    <source>
        <dbReference type="ARBA" id="ARBA00022989"/>
    </source>
</evidence>
<comment type="subcellular location">
    <subcellularLocation>
        <location evidence="1">Cell membrane</location>
        <topology evidence="1">Single-pass type I membrane protein</topology>
    </subcellularLocation>
    <subcellularLocation>
        <location evidence="2">Membrane raft</location>
    </subcellularLocation>
</comment>
<organism evidence="24 25">
    <name type="scientific">Cnephaeus nilssonii</name>
    <name type="common">Northern bat</name>
    <name type="synonym">Eptesicus nilssonii</name>
    <dbReference type="NCBI Taxonomy" id="3371016"/>
    <lineage>
        <taxon>Eukaryota</taxon>
        <taxon>Metazoa</taxon>
        <taxon>Chordata</taxon>
        <taxon>Craniata</taxon>
        <taxon>Vertebrata</taxon>
        <taxon>Euteleostomi</taxon>
        <taxon>Mammalia</taxon>
        <taxon>Eutheria</taxon>
        <taxon>Laurasiatheria</taxon>
        <taxon>Chiroptera</taxon>
        <taxon>Yangochiroptera</taxon>
        <taxon>Vespertilionidae</taxon>
        <taxon>Cnephaeus</taxon>
    </lineage>
</organism>